<keyword evidence="4 6" id="KW-0863">Zinc-finger</keyword>
<dbReference type="SMART" id="SM00184">
    <property type="entry name" value="RING"/>
    <property type="match status" value="1"/>
</dbReference>
<dbReference type="AlphaFoldDB" id="A0A9N9RNM1"/>
<evidence type="ECO:0000259" key="8">
    <source>
        <dbReference type="PROSITE" id="PS50089"/>
    </source>
</evidence>
<keyword evidence="3" id="KW-0479">Metal-binding</keyword>
<dbReference type="Pfam" id="PF13920">
    <property type="entry name" value="zf-C3HC4_3"/>
    <property type="match status" value="1"/>
</dbReference>
<dbReference type="PROSITE" id="PS50143">
    <property type="entry name" value="BIR_REPEAT_2"/>
    <property type="match status" value="2"/>
</dbReference>
<dbReference type="GO" id="GO:0043066">
    <property type="term" value="P:negative regulation of apoptotic process"/>
    <property type="evidence" value="ECO:0007669"/>
    <property type="project" value="TreeGrafter"/>
</dbReference>
<reference evidence="9" key="2">
    <citation type="submission" date="2022-10" db="EMBL/GenBank/DDBJ databases">
        <authorList>
            <consortium name="ENA_rothamsted_submissions"/>
            <consortium name="culmorum"/>
            <person name="King R."/>
        </authorList>
    </citation>
    <scope>NUCLEOTIDE SEQUENCE</scope>
</reference>
<keyword evidence="5" id="KW-0862">Zinc</keyword>
<organism evidence="9 10">
    <name type="scientific">Chironomus riparius</name>
    <dbReference type="NCBI Taxonomy" id="315576"/>
    <lineage>
        <taxon>Eukaryota</taxon>
        <taxon>Metazoa</taxon>
        <taxon>Ecdysozoa</taxon>
        <taxon>Arthropoda</taxon>
        <taxon>Hexapoda</taxon>
        <taxon>Insecta</taxon>
        <taxon>Pterygota</taxon>
        <taxon>Neoptera</taxon>
        <taxon>Endopterygota</taxon>
        <taxon>Diptera</taxon>
        <taxon>Nematocera</taxon>
        <taxon>Chironomoidea</taxon>
        <taxon>Chironomidae</taxon>
        <taxon>Chironominae</taxon>
        <taxon>Chironomus</taxon>
    </lineage>
</organism>
<dbReference type="GO" id="GO:0061630">
    <property type="term" value="F:ubiquitin protein ligase activity"/>
    <property type="evidence" value="ECO:0007669"/>
    <property type="project" value="TreeGrafter"/>
</dbReference>
<dbReference type="SUPFAM" id="SSF57924">
    <property type="entry name" value="Inhibitor of apoptosis (IAP) repeat"/>
    <property type="match status" value="2"/>
</dbReference>
<dbReference type="GO" id="GO:0022416">
    <property type="term" value="P:chaeta development"/>
    <property type="evidence" value="ECO:0007669"/>
    <property type="project" value="UniProtKB-ARBA"/>
</dbReference>
<reference evidence="9" key="1">
    <citation type="submission" date="2022-01" db="EMBL/GenBank/DDBJ databases">
        <authorList>
            <person name="King R."/>
        </authorList>
    </citation>
    <scope>NUCLEOTIDE SEQUENCE</scope>
</reference>
<evidence type="ECO:0000256" key="4">
    <source>
        <dbReference type="ARBA" id="ARBA00022771"/>
    </source>
</evidence>
<keyword evidence="2" id="KW-0053">Apoptosis</keyword>
<dbReference type="GO" id="GO:0089720">
    <property type="term" value="F:caspase binding"/>
    <property type="evidence" value="ECO:0007669"/>
    <property type="project" value="UniProtKB-ARBA"/>
</dbReference>
<dbReference type="InterPro" id="IPR001370">
    <property type="entry name" value="BIR_rpt"/>
</dbReference>
<dbReference type="FunFam" id="1.10.1170.10:FF:000003">
    <property type="entry name" value="E3 ubiquitin-protein ligase XIAP"/>
    <property type="match status" value="1"/>
</dbReference>
<dbReference type="PROSITE" id="PS50089">
    <property type="entry name" value="ZF_RING_2"/>
    <property type="match status" value="1"/>
</dbReference>
<dbReference type="GO" id="GO:0070936">
    <property type="term" value="P:protein K48-linked ubiquitination"/>
    <property type="evidence" value="ECO:0007669"/>
    <property type="project" value="UniProtKB-ARBA"/>
</dbReference>
<dbReference type="GO" id="GO:0004869">
    <property type="term" value="F:cysteine-type endopeptidase inhibitor activity"/>
    <property type="evidence" value="ECO:0007669"/>
    <property type="project" value="UniProtKB-ARBA"/>
</dbReference>
<dbReference type="GO" id="GO:0005829">
    <property type="term" value="C:cytosol"/>
    <property type="evidence" value="ECO:0007669"/>
    <property type="project" value="UniProtKB-ARBA"/>
</dbReference>
<proteinExistence type="inferred from homology"/>
<sequence>MKIAQFNMGLPNVFGNLRYITSRDITDNSGDKRDKHMSEATSGRNQQITDLNVEANRLKTFETWNVPFINKQTLALLGFYYYGPEDLVKCYFCGVEIGMWEDGDDVLTDHMKWSPSCNFIRRNCTNNVPIDASLLNQILPPPPTNDVYGTVERLTNTVSEGSIESVSEDDVHMHQHSLYDEGGIEAVLRGGNHIVQSKPTITKPEFPEYAVEAKRIESYTDWPKLIKQRPQQLSDAGFFYTGKGDRVLCFSCGGGLKDWEINDDPWEEHAKWYGKCEYLKLMKSPDFISKMIELGNKEKFASDEVGSCSSQSSGSSLRGSKSSSTEKLSNDMEKSDEEEEKKDSKLCKICYANEYNTIFLPCGHVIACAKCASSVTKCPACRQPFENVMRVFFS</sequence>
<dbReference type="InterPro" id="IPR013083">
    <property type="entry name" value="Znf_RING/FYVE/PHD"/>
</dbReference>
<feature type="domain" description="RING-type" evidence="8">
    <location>
        <begin position="347"/>
        <end position="382"/>
    </location>
</feature>
<dbReference type="Proteomes" id="UP001153620">
    <property type="component" value="Chromosome 1"/>
</dbReference>
<dbReference type="GO" id="GO:0031625">
    <property type="term" value="F:ubiquitin protein ligase binding"/>
    <property type="evidence" value="ECO:0007669"/>
    <property type="project" value="UniProtKB-ARBA"/>
</dbReference>
<dbReference type="GO" id="GO:0090263">
    <property type="term" value="P:positive regulation of canonical Wnt signaling pathway"/>
    <property type="evidence" value="ECO:0007669"/>
    <property type="project" value="TreeGrafter"/>
</dbReference>
<dbReference type="PANTHER" id="PTHR10044:SF174">
    <property type="entry name" value="DEATH-ASSOCIATED INHIBITOR OF APOPTOSIS 1"/>
    <property type="match status" value="1"/>
</dbReference>
<dbReference type="Pfam" id="PF00653">
    <property type="entry name" value="BIR"/>
    <property type="match status" value="2"/>
</dbReference>
<evidence type="ECO:0000256" key="1">
    <source>
        <dbReference type="ARBA" id="ARBA00006672"/>
    </source>
</evidence>
<gene>
    <name evidence="9" type="ORF">CHIRRI_LOCUS3151</name>
</gene>
<dbReference type="GO" id="GO:0048471">
    <property type="term" value="C:perinuclear region of cytoplasm"/>
    <property type="evidence" value="ECO:0007669"/>
    <property type="project" value="UniProtKB-ARBA"/>
</dbReference>
<accession>A0A9N9RNM1</accession>
<dbReference type="OrthoDB" id="5855668at2759"/>
<protein>
    <recommendedName>
        <fullName evidence="8">RING-type domain-containing protein</fullName>
    </recommendedName>
</protein>
<evidence type="ECO:0000256" key="3">
    <source>
        <dbReference type="ARBA" id="ARBA00022723"/>
    </source>
</evidence>
<dbReference type="GO" id="GO:0031398">
    <property type="term" value="P:positive regulation of protein ubiquitination"/>
    <property type="evidence" value="ECO:0007669"/>
    <property type="project" value="TreeGrafter"/>
</dbReference>
<dbReference type="PANTHER" id="PTHR10044">
    <property type="entry name" value="INHIBITOR OF APOPTOSIS"/>
    <property type="match status" value="1"/>
</dbReference>
<dbReference type="Gene3D" id="1.10.1170.10">
    <property type="entry name" value="Inhibitor Of Apoptosis Protein (2mihbC-IAP-1), Chain A"/>
    <property type="match status" value="2"/>
</dbReference>
<dbReference type="GO" id="GO:0006915">
    <property type="term" value="P:apoptotic process"/>
    <property type="evidence" value="ECO:0007669"/>
    <property type="project" value="UniProtKB-KW"/>
</dbReference>
<dbReference type="SMART" id="SM00238">
    <property type="entry name" value="BIR"/>
    <property type="match status" value="2"/>
</dbReference>
<dbReference type="FunFam" id="3.30.40.10:FF:000184">
    <property type="entry name" value="Baculoviral IAP repeat containing 2"/>
    <property type="match status" value="1"/>
</dbReference>
<evidence type="ECO:0000313" key="10">
    <source>
        <dbReference type="Proteomes" id="UP001153620"/>
    </source>
</evidence>
<name>A0A9N9RNM1_9DIPT</name>
<dbReference type="FunFam" id="1.10.1170.10:FF:000002">
    <property type="entry name" value="Baculoviral IAP repeat containing 7"/>
    <property type="match status" value="1"/>
</dbReference>
<evidence type="ECO:0000256" key="5">
    <source>
        <dbReference type="ARBA" id="ARBA00022833"/>
    </source>
</evidence>
<dbReference type="GO" id="GO:0005634">
    <property type="term" value="C:nucleus"/>
    <property type="evidence" value="ECO:0007669"/>
    <property type="project" value="TreeGrafter"/>
</dbReference>
<evidence type="ECO:0000256" key="2">
    <source>
        <dbReference type="ARBA" id="ARBA00022703"/>
    </source>
</evidence>
<dbReference type="GO" id="GO:0043027">
    <property type="term" value="F:cysteine-type endopeptidase inhibitor activity involved in apoptotic process"/>
    <property type="evidence" value="ECO:0007669"/>
    <property type="project" value="UniProtKB-ARBA"/>
</dbReference>
<feature type="region of interest" description="Disordered" evidence="7">
    <location>
        <begin position="305"/>
        <end position="337"/>
    </location>
</feature>
<dbReference type="InterPro" id="IPR001841">
    <property type="entry name" value="Znf_RING"/>
</dbReference>
<evidence type="ECO:0000313" key="9">
    <source>
        <dbReference type="EMBL" id="CAG9800201.1"/>
    </source>
</evidence>
<dbReference type="GO" id="GO:0008270">
    <property type="term" value="F:zinc ion binding"/>
    <property type="evidence" value="ECO:0007669"/>
    <property type="project" value="UniProtKB-KW"/>
</dbReference>
<evidence type="ECO:0000256" key="7">
    <source>
        <dbReference type="SAM" id="MobiDB-lite"/>
    </source>
</evidence>
<evidence type="ECO:0000256" key="6">
    <source>
        <dbReference type="PROSITE-ProRule" id="PRU00175"/>
    </source>
</evidence>
<comment type="similarity">
    <text evidence="1">Belongs to the IAP family.</text>
</comment>
<dbReference type="CDD" id="cd00022">
    <property type="entry name" value="BIR"/>
    <property type="match status" value="2"/>
</dbReference>
<keyword evidence="10" id="KW-1185">Reference proteome</keyword>
<feature type="compositionally biased region" description="Low complexity" evidence="7">
    <location>
        <begin position="305"/>
        <end position="323"/>
    </location>
</feature>
<dbReference type="CDD" id="cd16510">
    <property type="entry name" value="RING-HC_IAPs"/>
    <property type="match status" value="1"/>
</dbReference>
<dbReference type="InterPro" id="IPR050784">
    <property type="entry name" value="IAP"/>
</dbReference>
<dbReference type="EMBL" id="OU895877">
    <property type="protein sequence ID" value="CAG9800201.1"/>
    <property type="molecule type" value="Genomic_DNA"/>
</dbReference>
<dbReference type="GO" id="GO:0051726">
    <property type="term" value="P:regulation of cell cycle"/>
    <property type="evidence" value="ECO:0007669"/>
    <property type="project" value="TreeGrafter"/>
</dbReference>
<dbReference type="Gene3D" id="3.30.40.10">
    <property type="entry name" value="Zinc/RING finger domain, C3HC4 (zinc finger)"/>
    <property type="match status" value="1"/>
</dbReference>